<sequence length="92" mass="9648">MGDKEALYRPRLYIGEMKARDRGVDPEIRNSRNVAPPQCFAVLCDLVAGKVEDAALLIGKAGRGGKGLRRKGGGGSADGSGPDKAATPNPER</sequence>
<dbReference type="Proteomes" id="UP000612349">
    <property type="component" value="Unassembled WGS sequence"/>
</dbReference>
<feature type="region of interest" description="Disordered" evidence="1">
    <location>
        <begin position="62"/>
        <end position="92"/>
    </location>
</feature>
<dbReference type="AlphaFoldDB" id="A0A916YSK7"/>
<evidence type="ECO:0000256" key="1">
    <source>
        <dbReference type="SAM" id="MobiDB-lite"/>
    </source>
</evidence>
<evidence type="ECO:0000313" key="2">
    <source>
        <dbReference type="EMBL" id="GGD58953.1"/>
    </source>
</evidence>
<protein>
    <submittedName>
        <fullName evidence="2">Uncharacterized protein</fullName>
    </submittedName>
</protein>
<keyword evidence="3" id="KW-1185">Reference proteome</keyword>
<comment type="caution">
    <text evidence="2">The sequence shown here is derived from an EMBL/GenBank/DDBJ whole genome shotgun (WGS) entry which is preliminary data.</text>
</comment>
<accession>A0A916YSK7</accession>
<dbReference type="EMBL" id="BMIP01000001">
    <property type="protein sequence ID" value="GGD58953.1"/>
    <property type="molecule type" value="Genomic_DNA"/>
</dbReference>
<gene>
    <name evidence="2" type="ORF">GCM10010990_05300</name>
</gene>
<organism evidence="2 3">
    <name type="scientific">Croceicoccus mobilis</name>
    <dbReference type="NCBI Taxonomy" id="1703339"/>
    <lineage>
        <taxon>Bacteria</taxon>
        <taxon>Pseudomonadati</taxon>
        <taxon>Pseudomonadota</taxon>
        <taxon>Alphaproteobacteria</taxon>
        <taxon>Sphingomonadales</taxon>
        <taxon>Erythrobacteraceae</taxon>
        <taxon>Croceicoccus</taxon>
    </lineage>
</organism>
<reference evidence="2" key="2">
    <citation type="submission" date="2020-09" db="EMBL/GenBank/DDBJ databases">
        <authorList>
            <person name="Sun Q."/>
            <person name="Zhou Y."/>
        </authorList>
    </citation>
    <scope>NUCLEOTIDE SEQUENCE</scope>
    <source>
        <strain evidence="2">CGMCC 1.15360</strain>
    </source>
</reference>
<reference evidence="2" key="1">
    <citation type="journal article" date="2014" name="Int. J. Syst. Evol. Microbiol.">
        <title>Complete genome sequence of Corynebacterium casei LMG S-19264T (=DSM 44701T), isolated from a smear-ripened cheese.</title>
        <authorList>
            <consortium name="US DOE Joint Genome Institute (JGI-PGF)"/>
            <person name="Walter F."/>
            <person name="Albersmeier A."/>
            <person name="Kalinowski J."/>
            <person name="Ruckert C."/>
        </authorList>
    </citation>
    <scope>NUCLEOTIDE SEQUENCE</scope>
    <source>
        <strain evidence="2">CGMCC 1.15360</strain>
    </source>
</reference>
<proteinExistence type="predicted"/>
<name>A0A916YSK7_9SPHN</name>
<evidence type="ECO:0000313" key="3">
    <source>
        <dbReference type="Proteomes" id="UP000612349"/>
    </source>
</evidence>